<evidence type="ECO:0000313" key="3">
    <source>
        <dbReference type="EMBL" id="KAK3367806.1"/>
    </source>
</evidence>
<comment type="caution">
    <text evidence="3">The sequence shown here is derived from an EMBL/GenBank/DDBJ whole genome shotgun (WGS) entry which is preliminary data.</text>
</comment>
<keyword evidence="4" id="KW-1185">Reference proteome</keyword>
<protein>
    <submittedName>
        <fullName evidence="3">Heterokaryon incompatibility protein-domain-containing protein</fullName>
    </submittedName>
</protein>
<dbReference type="InterPro" id="IPR010730">
    <property type="entry name" value="HET"/>
</dbReference>
<dbReference type="Pfam" id="PF26640">
    <property type="entry name" value="DUF8212"/>
    <property type="match status" value="1"/>
</dbReference>
<name>A0AAE0K0L8_9PEZI</name>
<evidence type="ECO:0000259" key="1">
    <source>
        <dbReference type="Pfam" id="PF06985"/>
    </source>
</evidence>
<feature type="domain" description="DUF8212" evidence="2">
    <location>
        <begin position="247"/>
        <end position="316"/>
    </location>
</feature>
<feature type="domain" description="Heterokaryon incompatibility" evidence="1">
    <location>
        <begin position="22"/>
        <end position="159"/>
    </location>
</feature>
<dbReference type="InterPro" id="IPR058525">
    <property type="entry name" value="DUF8212"/>
</dbReference>
<dbReference type="Pfam" id="PF06985">
    <property type="entry name" value="HET"/>
    <property type="match status" value="1"/>
</dbReference>
<accession>A0AAE0K0L8</accession>
<dbReference type="Proteomes" id="UP001285441">
    <property type="component" value="Unassembled WGS sequence"/>
</dbReference>
<dbReference type="PANTHER" id="PTHR10622:SF12">
    <property type="entry name" value="HET DOMAIN-CONTAINING PROTEIN"/>
    <property type="match status" value="1"/>
</dbReference>
<reference evidence="3" key="2">
    <citation type="submission" date="2023-06" db="EMBL/GenBank/DDBJ databases">
        <authorList>
            <consortium name="Lawrence Berkeley National Laboratory"/>
            <person name="Haridas S."/>
            <person name="Hensen N."/>
            <person name="Bonometti L."/>
            <person name="Westerberg I."/>
            <person name="Brannstrom I.O."/>
            <person name="Guillou S."/>
            <person name="Cros-Aarteil S."/>
            <person name="Calhoun S."/>
            <person name="Kuo A."/>
            <person name="Mondo S."/>
            <person name="Pangilinan J."/>
            <person name="Riley R."/>
            <person name="LaButti K."/>
            <person name="Andreopoulos B."/>
            <person name="Lipzen A."/>
            <person name="Chen C."/>
            <person name="Yanf M."/>
            <person name="Daum C."/>
            <person name="Ng V."/>
            <person name="Clum A."/>
            <person name="Steindorff A."/>
            <person name="Ohm R."/>
            <person name="Martin F."/>
            <person name="Silar P."/>
            <person name="Natvig D."/>
            <person name="Lalanne C."/>
            <person name="Gautier V."/>
            <person name="Ament-velasquez S.L."/>
            <person name="Kruys A."/>
            <person name="Hutchinson M.I."/>
            <person name="Powell A.J."/>
            <person name="Barry K."/>
            <person name="Miller A.N."/>
            <person name="Grigoriev I.V."/>
            <person name="Debuchy R."/>
            <person name="Gladieux P."/>
            <person name="Thoren M.H."/>
            <person name="Johannesson H."/>
        </authorList>
    </citation>
    <scope>NUCLEOTIDE SEQUENCE</scope>
    <source>
        <strain evidence="3">CBS 232.78</strain>
    </source>
</reference>
<proteinExistence type="predicted"/>
<gene>
    <name evidence="3" type="ORF">B0H63DRAFT_370842</name>
</gene>
<organism evidence="3 4">
    <name type="scientific">Podospora didyma</name>
    <dbReference type="NCBI Taxonomy" id="330526"/>
    <lineage>
        <taxon>Eukaryota</taxon>
        <taxon>Fungi</taxon>
        <taxon>Dikarya</taxon>
        <taxon>Ascomycota</taxon>
        <taxon>Pezizomycotina</taxon>
        <taxon>Sordariomycetes</taxon>
        <taxon>Sordariomycetidae</taxon>
        <taxon>Sordariales</taxon>
        <taxon>Podosporaceae</taxon>
        <taxon>Podospora</taxon>
    </lineage>
</organism>
<dbReference type="EMBL" id="JAULSW010000011">
    <property type="protein sequence ID" value="KAK3367806.1"/>
    <property type="molecule type" value="Genomic_DNA"/>
</dbReference>
<dbReference type="AlphaFoldDB" id="A0AAE0K0L8"/>
<evidence type="ECO:0000259" key="2">
    <source>
        <dbReference type="Pfam" id="PF26640"/>
    </source>
</evidence>
<reference evidence="3" key="1">
    <citation type="journal article" date="2023" name="Mol. Phylogenet. Evol.">
        <title>Genome-scale phylogeny and comparative genomics of the fungal order Sordariales.</title>
        <authorList>
            <person name="Hensen N."/>
            <person name="Bonometti L."/>
            <person name="Westerberg I."/>
            <person name="Brannstrom I.O."/>
            <person name="Guillou S."/>
            <person name="Cros-Aarteil S."/>
            <person name="Calhoun S."/>
            <person name="Haridas S."/>
            <person name="Kuo A."/>
            <person name="Mondo S."/>
            <person name="Pangilinan J."/>
            <person name="Riley R."/>
            <person name="LaButti K."/>
            <person name="Andreopoulos B."/>
            <person name="Lipzen A."/>
            <person name="Chen C."/>
            <person name="Yan M."/>
            <person name="Daum C."/>
            <person name="Ng V."/>
            <person name="Clum A."/>
            <person name="Steindorff A."/>
            <person name="Ohm R.A."/>
            <person name="Martin F."/>
            <person name="Silar P."/>
            <person name="Natvig D.O."/>
            <person name="Lalanne C."/>
            <person name="Gautier V."/>
            <person name="Ament-Velasquez S.L."/>
            <person name="Kruys A."/>
            <person name="Hutchinson M.I."/>
            <person name="Powell A.J."/>
            <person name="Barry K."/>
            <person name="Miller A.N."/>
            <person name="Grigoriev I.V."/>
            <person name="Debuchy R."/>
            <person name="Gladieux P."/>
            <person name="Hiltunen Thoren M."/>
            <person name="Johannesson H."/>
        </authorList>
    </citation>
    <scope>NUCLEOTIDE SEQUENCE</scope>
    <source>
        <strain evidence="3">CBS 232.78</strain>
    </source>
</reference>
<evidence type="ECO:0000313" key="4">
    <source>
        <dbReference type="Proteomes" id="UP001285441"/>
    </source>
</evidence>
<feature type="non-terminal residue" evidence="3">
    <location>
        <position position="473"/>
    </location>
</feature>
<dbReference type="PANTHER" id="PTHR10622">
    <property type="entry name" value="HET DOMAIN-CONTAINING PROTEIN"/>
    <property type="match status" value="1"/>
</dbReference>
<sequence length="473" mass="53613">MWLINTRTLALELVVDPKDQEYAILSHTWGDGEVTFHDMENLTAARSKPSFGKIKTTCALALDCGYQYAWVDTCCINKESSAELSEAINSMFQWYRDAAVCFAFLADLDTGTAATVPDQLKEVRDSFGASYDMPVPPAPTVPDNLGHCRWFTRGWTLQELIAPSDVEFYDCNWCFIGTKQSLMEELSAITWIDINVLEDVEALPTVPIARRMSWAARRQTTRQEDMAYCLLGIFDVNMPMIYGEGPKAFLRLQEEIVKENNDLSLFAWCSEREEENGDDGGTDSSIEKFRGLLARSPKEFARCRHLERSRAHSSAQEGEFVLTNSGFRLNTHLAMSQLCEYILNVNCLYRVTKEDDQVSTPSLGIPLTKTPSGFVRVRPHTRLLTLDPTAWVGRTTPVYIHKHLTRAESTCTVFPGTEQSFAFVFETGSRRWAWQSDDAIARPAALWDDFQQLFMTAQDTRFTGIVEFSLTHK</sequence>